<sequence>MSASAVIRDMEALVDLFLSPNFHPFMPETPETESRTIHTGNNGLHNMVYEADVEEDDEEDDDFRKHCGQVLARMGDEFYNSTKPNVSSDPPWLSISERLKDILYKVTKIDDTDPNYEEEKEKAWNDYRDIMYKSVSDNVVGDVYKQLGALLLTLKGLSTMAVGVKGLAHVFFIRYIRDRQIDKQMQQLGGLNHLISQEVD</sequence>
<protein>
    <submittedName>
        <fullName evidence="1">Uncharacterized protein</fullName>
    </submittedName>
</protein>
<organism evidence="1">
    <name type="scientific">Arion vulgaris</name>
    <dbReference type="NCBI Taxonomy" id="1028688"/>
    <lineage>
        <taxon>Eukaryota</taxon>
        <taxon>Metazoa</taxon>
        <taxon>Spiralia</taxon>
        <taxon>Lophotrochozoa</taxon>
        <taxon>Mollusca</taxon>
        <taxon>Gastropoda</taxon>
        <taxon>Heterobranchia</taxon>
        <taxon>Euthyneura</taxon>
        <taxon>Panpulmonata</taxon>
        <taxon>Eupulmonata</taxon>
        <taxon>Stylommatophora</taxon>
        <taxon>Helicina</taxon>
        <taxon>Arionoidea</taxon>
        <taxon>Arionidae</taxon>
        <taxon>Arion</taxon>
    </lineage>
</organism>
<dbReference type="AlphaFoldDB" id="A0A0B7BGF7"/>
<reference evidence="1" key="1">
    <citation type="submission" date="2014-12" db="EMBL/GenBank/DDBJ databases">
        <title>Insight into the proteome of Arion vulgaris.</title>
        <authorList>
            <person name="Aradska J."/>
            <person name="Bulat T."/>
            <person name="Smidak R."/>
            <person name="Sarate P."/>
            <person name="Gangsoo J."/>
            <person name="Sialana F."/>
            <person name="Bilban M."/>
            <person name="Lubec G."/>
        </authorList>
    </citation>
    <scope>NUCLEOTIDE SEQUENCE</scope>
    <source>
        <tissue evidence="1">Skin</tissue>
    </source>
</reference>
<proteinExistence type="predicted"/>
<name>A0A0B7BGF7_9EUPU</name>
<evidence type="ECO:0000313" key="1">
    <source>
        <dbReference type="EMBL" id="CEK91265.1"/>
    </source>
</evidence>
<dbReference type="EMBL" id="HACG01044400">
    <property type="protein sequence ID" value="CEK91265.1"/>
    <property type="molecule type" value="Transcribed_RNA"/>
</dbReference>
<gene>
    <name evidence="1" type="primary">ORF181853</name>
</gene>
<accession>A0A0B7BGF7</accession>